<dbReference type="Pfam" id="PF04476">
    <property type="entry name" value="4HFCP_synth"/>
    <property type="match status" value="1"/>
</dbReference>
<evidence type="ECO:0000313" key="8">
    <source>
        <dbReference type="EMBL" id="GHJ26566.1"/>
    </source>
</evidence>
<comment type="function">
    <text evidence="1">Catalyzes the formation of 4-(hydroxymethyl)-2-furancarboxaldehyde phosphate (4-HFC-P) from two molecules of glyceraldehyde-3-P (GA-3-P).</text>
</comment>
<evidence type="ECO:0000256" key="6">
    <source>
        <dbReference type="ARBA" id="ARBA00047628"/>
    </source>
</evidence>
<evidence type="ECO:0000256" key="1">
    <source>
        <dbReference type="ARBA" id="ARBA00003810"/>
    </source>
</evidence>
<dbReference type="InterPro" id="IPR011060">
    <property type="entry name" value="RibuloseP-bd_barrel"/>
</dbReference>
<keyword evidence="9" id="KW-1185">Reference proteome</keyword>
<evidence type="ECO:0000256" key="7">
    <source>
        <dbReference type="SAM" id="MobiDB-lite"/>
    </source>
</evidence>
<evidence type="ECO:0000256" key="2">
    <source>
        <dbReference type="ARBA" id="ARBA00012553"/>
    </source>
</evidence>
<evidence type="ECO:0000256" key="5">
    <source>
        <dbReference type="ARBA" id="ARBA00032523"/>
    </source>
</evidence>
<dbReference type="InterPro" id="IPR007565">
    <property type="entry name" value="4HFCP_synth"/>
</dbReference>
<comment type="caution">
    <text evidence="8">The sequence shown here is derived from an EMBL/GenBank/DDBJ whole genome shotgun (WGS) entry which is preliminary data.</text>
</comment>
<proteinExistence type="predicted"/>
<evidence type="ECO:0000256" key="3">
    <source>
        <dbReference type="ARBA" id="ARBA00023239"/>
    </source>
</evidence>
<comment type="catalytic activity">
    <reaction evidence="6">
        <text>2 D-glyceraldehyde 3-phosphate = 4-(hydroxymethyl)-2-furancarboxaldehyde phosphate + phosphate + 2 H2O</text>
        <dbReference type="Rhea" id="RHEA:43536"/>
        <dbReference type="ChEBI" id="CHEBI:15377"/>
        <dbReference type="ChEBI" id="CHEBI:43474"/>
        <dbReference type="ChEBI" id="CHEBI:59776"/>
        <dbReference type="ChEBI" id="CHEBI:83407"/>
        <dbReference type="EC" id="4.2.3.153"/>
    </reaction>
</comment>
<dbReference type="NCBIfam" id="NF002573">
    <property type="entry name" value="PRK02227.1-1"/>
    <property type="match status" value="1"/>
</dbReference>
<dbReference type="EC" id="4.2.3.153" evidence="2"/>
<organism evidence="8 9">
    <name type="scientific">Streptomyces hygroscopicus</name>
    <dbReference type="NCBI Taxonomy" id="1912"/>
    <lineage>
        <taxon>Bacteria</taxon>
        <taxon>Bacillati</taxon>
        <taxon>Actinomycetota</taxon>
        <taxon>Actinomycetes</taxon>
        <taxon>Kitasatosporales</taxon>
        <taxon>Streptomycetaceae</taxon>
        <taxon>Streptomyces</taxon>
        <taxon>Streptomyces violaceusniger group</taxon>
    </lineage>
</organism>
<dbReference type="EMBL" id="BNEK01000002">
    <property type="protein sequence ID" value="GHJ26566.1"/>
    <property type="molecule type" value="Genomic_DNA"/>
</dbReference>
<feature type="region of interest" description="Disordered" evidence="7">
    <location>
        <begin position="1"/>
        <end position="35"/>
    </location>
</feature>
<gene>
    <name evidence="8" type="ORF">TPA0910_09990</name>
</gene>
<dbReference type="Proteomes" id="UP001054854">
    <property type="component" value="Unassembled WGS sequence"/>
</dbReference>
<keyword evidence="3" id="KW-0456">Lyase</keyword>
<protein>
    <recommendedName>
        <fullName evidence="2">(5-formylfuran-3-yl)methyl phosphate synthase</fullName>
        <ecNumber evidence="2">4.2.3.153</ecNumber>
    </recommendedName>
    <alternativeName>
        <fullName evidence="5">4-(hydroxymethyl)-2-furancarboxaldehyde-phosphate synthase</fullName>
    </alternativeName>
</protein>
<reference evidence="8" key="1">
    <citation type="submission" date="2024-05" db="EMBL/GenBank/DDBJ databases">
        <title>Whole genome shotgun sequence of Streptomyces hygroscopicus NBRC 113678.</title>
        <authorList>
            <person name="Komaki H."/>
            <person name="Tamura T."/>
        </authorList>
    </citation>
    <scope>NUCLEOTIDE SEQUENCE</scope>
    <source>
        <strain evidence="8">N11-34</strain>
    </source>
</reference>
<keyword evidence="4" id="KW-0704">Schiff base</keyword>
<accession>A0ABQ3TTA9</accession>
<sequence>MEHDARVLAGDAEDVAGQDQGAGPRTAGGCPRGPARGEVVRVPGVEDAGLRDAVFQARLAAVRGLSPALASRYRPVVTGPGKSRFPTTGPGPVLRGPGRNALPAHLAFRRLGATGAYARGLIRTGVGGALGERAHLRMRPVRTPRALPMVTGRRNDELTARDPVDSAPLPSGRWTLRWKESTVLLLISPDSVEEALDCAQAAEHLDIVDVKKPDEGSLGANFPWVIRAIRDAVPADKPVSATVGDVPYKPGTVAQAALGAAVSGATYIKVGLYGCTTPEQAVDVMRGVVRAVKDYRPDAFVVASGYADAHRIGCVNPLALPDIARRSGSDAAMLDTAVKDGTRLFDHVPPDVCAQFVRLAHEADLLAALAGSVTVEDLGALTRIGTDIVGVRGAVCEGGDRTAGRIQPRLVAAFRAEMDRHARECAAAVATAS</sequence>
<dbReference type="SUPFAM" id="SSF51366">
    <property type="entry name" value="Ribulose-phoshate binding barrel"/>
    <property type="match status" value="1"/>
</dbReference>
<name>A0ABQ3TTA9_STRHY</name>
<evidence type="ECO:0000256" key="4">
    <source>
        <dbReference type="ARBA" id="ARBA00023270"/>
    </source>
</evidence>
<evidence type="ECO:0000313" key="9">
    <source>
        <dbReference type="Proteomes" id="UP001054854"/>
    </source>
</evidence>